<dbReference type="SUPFAM" id="SSF110997">
    <property type="entry name" value="Sporulation related repeat"/>
    <property type="match status" value="1"/>
</dbReference>
<dbReference type="Proteomes" id="UP001319045">
    <property type="component" value="Chromosome"/>
</dbReference>
<feature type="domain" description="SPOR" evidence="2">
    <location>
        <begin position="97"/>
        <end position="174"/>
    </location>
</feature>
<evidence type="ECO:0000256" key="1">
    <source>
        <dbReference type="SAM" id="SignalP"/>
    </source>
</evidence>
<dbReference type="PROSITE" id="PS51724">
    <property type="entry name" value="SPOR"/>
    <property type="match status" value="1"/>
</dbReference>
<evidence type="ECO:0000259" key="2">
    <source>
        <dbReference type="PROSITE" id="PS51724"/>
    </source>
</evidence>
<dbReference type="GO" id="GO:0051301">
    <property type="term" value="P:cell division"/>
    <property type="evidence" value="ECO:0007669"/>
    <property type="project" value="UniProtKB-KW"/>
</dbReference>
<keyword evidence="3" id="KW-0131">Cell cycle</keyword>
<accession>A0ABM7NUR8</accession>
<evidence type="ECO:0000313" key="4">
    <source>
        <dbReference type="Proteomes" id="UP001319045"/>
    </source>
</evidence>
<protein>
    <submittedName>
        <fullName evidence="3">Cell division protein</fullName>
    </submittedName>
</protein>
<organism evidence="3 4">
    <name type="scientific">Prevotella herbatica</name>
    <dbReference type="NCBI Taxonomy" id="2801997"/>
    <lineage>
        <taxon>Bacteria</taxon>
        <taxon>Pseudomonadati</taxon>
        <taxon>Bacteroidota</taxon>
        <taxon>Bacteroidia</taxon>
        <taxon>Bacteroidales</taxon>
        <taxon>Prevotellaceae</taxon>
        <taxon>Prevotella</taxon>
    </lineage>
</organism>
<feature type="chain" id="PRO_5045390600" evidence="1">
    <location>
        <begin position="31"/>
        <end position="174"/>
    </location>
</feature>
<keyword evidence="3" id="KW-0132">Cell division</keyword>
<proteinExistence type="predicted"/>
<evidence type="ECO:0000313" key="3">
    <source>
        <dbReference type="EMBL" id="BCS84247.1"/>
    </source>
</evidence>
<name>A0ABM7NUR8_9BACT</name>
<dbReference type="InterPro" id="IPR036680">
    <property type="entry name" value="SPOR-like_sf"/>
</dbReference>
<keyword evidence="1" id="KW-0732">Signal</keyword>
<dbReference type="EMBL" id="AP024484">
    <property type="protein sequence ID" value="BCS84247.1"/>
    <property type="molecule type" value="Genomic_DNA"/>
</dbReference>
<dbReference type="InterPro" id="IPR007730">
    <property type="entry name" value="SPOR-like_dom"/>
</dbReference>
<dbReference type="Pfam" id="PF05036">
    <property type="entry name" value="SPOR"/>
    <property type="match status" value="1"/>
</dbReference>
<dbReference type="PROSITE" id="PS51257">
    <property type="entry name" value="PROKAR_LIPOPROTEIN"/>
    <property type="match status" value="1"/>
</dbReference>
<dbReference type="Gene3D" id="3.30.70.1070">
    <property type="entry name" value="Sporulation related repeat"/>
    <property type="match status" value="1"/>
</dbReference>
<keyword evidence="4" id="KW-1185">Reference proteome</keyword>
<reference evidence="3 4" key="1">
    <citation type="journal article" date="2022" name="Int. J. Syst. Evol. Microbiol.">
        <title>Prevotella herbatica sp. nov., a plant polysaccharide-decomposing anaerobic bacterium isolated from a methanogenic reactor.</title>
        <authorList>
            <person name="Uek A."/>
            <person name="Tonouchi A."/>
            <person name="Kaku N."/>
            <person name="Ueki K."/>
        </authorList>
    </citation>
    <scope>NUCLEOTIDE SEQUENCE [LARGE SCALE GENOMIC DNA]</scope>
    <source>
        <strain evidence="3 4">WR041</strain>
    </source>
</reference>
<feature type="signal peptide" evidence="1">
    <location>
        <begin position="1"/>
        <end position="30"/>
    </location>
</feature>
<gene>
    <name evidence="3" type="ORF">prwr041_01400</name>
</gene>
<sequence length="174" mass="18654">MNKGLISINKKIMKKSLVLCAGLCVAFAFTSCKSSESAYKKAYEKAKAQEQAQSADVAQTSAPVVTPLEQKPATQTTVVDNADNAVVRQESVTVVSGPALKNFGVVVGSFSLKANAEGLQGTLKSAGYDPSIVYNSERNMYRVVAASFDGKTDAVKDRNTLRAMYADAWLLFNK</sequence>